<gene>
    <name evidence="1" type="ORF">DAPK24_055550</name>
</gene>
<accession>A0AAV5RCX0</accession>
<evidence type="ECO:0008006" key="3">
    <source>
        <dbReference type="Google" id="ProtNLM"/>
    </source>
</evidence>
<evidence type="ECO:0000313" key="2">
    <source>
        <dbReference type="Proteomes" id="UP001378960"/>
    </source>
</evidence>
<reference evidence="1 2" key="1">
    <citation type="journal article" date="2023" name="Elife">
        <title>Identification of key yeast species and microbe-microbe interactions impacting larval growth of Drosophila in the wild.</title>
        <authorList>
            <person name="Mure A."/>
            <person name="Sugiura Y."/>
            <person name="Maeda R."/>
            <person name="Honda K."/>
            <person name="Sakurai N."/>
            <person name="Takahashi Y."/>
            <person name="Watada M."/>
            <person name="Katoh T."/>
            <person name="Gotoh A."/>
            <person name="Gotoh Y."/>
            <person name="Taniguchi I."/>
            <person name="Nakamura K."/>
            <person name="Hayashi T."/>
            <person name="Katayama T."/>
            <person name="Uemura T."/>
            <person name="Hattori Y."/>
        </authorList>
    </citation>
    <scope>NUCLEOTIDE SEQUENCE [LARGE SCALE GENOMIC DNA]</scope>
    <source>
        <strain evidence="1 2">PK-24</strain>
    </source>
</reference>
<organism evidence="1 2">
    <name type="scientific">Pichia kluyveri</name>
    <name type="common">Yeast</name>
    <dbReference type="NCBI Taxonomy" id="36015"/>
    <lineage>
        <taxon>Eukaryota</taxon>
        <taxon>Fungi</taxon>
        <taxon>Dikarya</taxon>
        <taxon>Ascomycota</taxon>
        <taxon>Saccharomycotina</taxon>
        <taxon>Pichiomycetes</taxon>
        <taxon>Pichiales</taxon>
        <taxon>Pichiaceae</taxon>
        <taxon>Pichia</taxon>
    </lineage>
</organism>
<sequence length="315" mass="36519">MITGLDLLRNQPIHCTTGIDKLDGDGFDEGIYDISGSIGYGSIGVYEIIIELMISKLGNGGKVLFIESYNKFPWFKLEMNKRYDKMFSNMVDCISIDNLMELIILMKNNDRLLDNYNMIIIDSFNLMYEGFIEELKGEKSKYEQCVHLLFYQMNKLCGNGKIMFTIGGMSSISQRVYKEEEEDDDDEEGEESSEGENIINRYIKQDILVPTISLNNKLNIYYKRRIIIYRDWIYDDEQLSNCEYISFERDVIRLNEGKIKCVPHYISIGEGSSVSGFFLISKTFELIDIEGEVNVDDYEVTDNDMDVEIPDSQEY</sequence>
<proteinExistence type="predicted"/>
<evidence type="ECO:0000313" key="1">
    <source>
        <dbReference type="EMBL" id="GMM48957.1"/>
    </source>
</evidence>
<comment type="caution">
    <text evidence="1">The sequence shown here is derived from an EMBL/GenBank/DDBJ whole genome shotgun (WGS) entry which is preliminary data.</text>
</comment>
<dbReference type="AlphaFoldDB" id="A0AAV5RCX0"/>
<dbReference type="Proteomes" id="UP001378960">
    <property type="component" value="Unassembled WGS sequence"/>
</dbReference>
<keyword evidence="2" id="KW-1185">Reference proteome</keyword>
<name>A0AAV5RCX0_PICKL</name>
<dbReference type="EMBL" id="BTGB01000009">
    <property type="protein sequence ID" value="GMM48957.1"/>
    <property type="molecule type" value="Genomic_DNA"/>
</dbReference>
<protein>
    <recommendedName>
        <fullName evidence="3">DNA recombination and repair protein Rad51-like C-terminal domain-containing protein</fullName>
    </recommendedName>
</protein>